<keyword evidence="3 4" id="KW-0720">Serine protease</keyword>
<dbReference type="AlphaFoldDB" id="A0A5C6S659"/>
<feature type="active site" description="Charge relay system" evidence="4">
    <location>
        <position position="237"/>
    </location>
</feature>
<dbReference type="SUPFAM" id="SSF52743">
    <property type="entry name" value="Subtilisin-like"/>
    <property type="match status" value="1"/>
</dbReference>
<keyword evidence="9" id="KW-1185">Reference proteome</keyword>
<dbReference type="Proteomes" id="UP000321580">
    <property type="component" value="Unassembled WGS sequence"/>
</dbReference>
<feature type="active site" description="Charge relay system" evidence="4">
    <location>
        <position position="276"/>
    </location>
</feature>
<sequence>MHNKILLGLALFLCAFSLNAQSEYYYNDEGRIALAPNLTTYIVVGPAQQLSLMEAAAESAQVKSAEAFIHKGYGVATFDGPLQESEALAALGLDASQVQLSPGYMYPDGFTVYPTQQIVFRPSLKDNVGALQLSLAKYSYTGFMEKYGVYRIRLSNLGEAFAAANELYESGLAEFAHPDFYAPKKKYNDPLFNQQFQMHNTGQTIDGVQGVADMDCNALEAWGVTLGSSSTLVAVIDDGLEFHEDFTDANGNSRVLGGFTPAINGGNGTPTSSGAHGVSCAGSIGASHNGIGVMGVAPLVQMISVNIFYGGESTQDIADGITWAKNQGADVLSNSWGYGSCFSGFSNINNALADATNNGRGGLGCVIAFASGNDYQNCVSYPANNSNVIAVGAFTNQGVRSSYSNYGPTLDIMAPSNAVGGQPGAGVRTTDRMGSPGYGSGNYTGGFGGTSSACPVVAGVAALVLGYNPALTQAQVKNILYSTAIDMGPAGVDNEYANGRVNAYGALLAAGGTPATCDDGIQNGQETGVDCGGPDCPSCPSNCNGTEATLTIVLDNYPEETTWSITNDATGATVASGGAYGNFPDGSTVSEDICLADGCYTFTIFDSYGDGICCAYGSGSYSLSGGGNTLASGGAFGSSEATPFCIGGGGADTQAPTVPGNLTASNTTQTTTDLSWTASSDNVGVTGYNIYQGGTLLGSTTATNTGITGLTASTTYTFAVSAVDDAGNESGTATVSVTTLDEPTGGGSDVLFGSFFETGLDGWQDGGSDCARVRSSASYEGQFSMRLRDNSGTASSMTSSAYNLSGYNSVELEFYFYPNSMENGEDFFVRYNDGSGWQTVATYASGSSFSNGQFYVATVTLDAANFNLGSNARFRFQCDASTNSDQVYIDAITLTGFSASGNSLPGSGARSTITPLPSLTNFGNELSSLGEADVLLQPNPASDFLTVQSYDAIEEIRLFTVDGKQLLQRRYDAAEQAEINVAALPAGMYFLSITTEEETFTEQFVIKR</sequence>
<dbReference type="PROSITE" id="PS51892">
    <property type="entry name" value="SUBTILASE"/>
    <property type="match status" value="1"/>
</dbReference>
<comment type="caution">
    <text evidence="8">The sequence shown here is derived from an EMBL/GenBank/DDBJ whole genome shotgun (WGS) entry which is preliminary data.</text>
</comment>
<gene>
    <name evidence="8" type="ORF">FRY97_01395</name>
</gene>
<dbReference type="GO" id="GO:0004252">
    <property type="term" value="F:serine-type endopeptidase activity"/>
    <property type="evidence" value="ECO:0007669"/>
    <property type="project" value="UniProtKB-UniRule"/>
</dbReference>
<dbReference type="PROSITE" id="PS00136">
    <property type="entry name" value="SUBTILASE_ASP"/>
    <property type="match status" value="1"/>
</dbReference>
<dbReference type="InterPro" id="IPR003961">
    <property type="entry name" value="FN3_dom"/>
</dbReference>
<dbReference type="RefSeq" id="WP_147165623.1">
    <property type="nucleotide sequence ID" value="NZ_VOOR01000002.1"/>
</dbReference>
<dbReference type="InterPro" id="IPR026444">
    <property type="entry name" value="Secre_tail"/>
</dbReference>
<name>A0A5C6S659_9BACT</name>
<evidence type="ECO:0000313" key="9">
    <source>
        <dbReference type="Proteomes" id="UP000321580"/>
    </source>
</evidence>
<dbReference type="Pfam" id="PF00082">
    <property type="entry name" value="Peptidase_S8"/>
    <property type="match status" value="1"/>
</dbReference>
<feature type="domain" description="Fibronectin type-III" evidence="7">
    <location>
        <begin position="658"/>
        <end position="742"/>
    </location>
</feature>
<dbReference type="InterPro" id="IPR000209">
    <property type="entry name" value="Peptidase_S8/S53_dom"/>
</dbReference>
<dbReference type="PROSITE" id="PS50853">
    <property type="entry name" value="FN3"/>
    <property type="match status" value="1"/>
</dbReference>
<dbReference type="InterPro" id="IPR023827">
    <property type="entry name" value="Peptidase_S8_Asp-AS"/>
</dbReference>
<reference evidence="8 9" key="1">
    <citation type="submission" date="2019-08" db="EMBL/GenBank/DDBJ databases">
        <title>Genome of Phaeodactylibacter luteus.</title>
        <authorList>
            <person name="Bowman J.P."/>
        </authorList>
    </citation>
    <scope>NUCLEOTIDE SEQUENCE [LARGE SCALE GENOMIC DNA]</scope>
    <source>
        <strain evidence="8 9">KCTC 42180</strain>
    </source>
</reference>
<keyword evidence="1 4" id="KW-0645">Protease</keyword>
<feature type="active site" description="Charge relay system" evidence="4">
    <location>
        <position position="451"/>
    </location>
</feature>
<dbReference type="Pfam" id="PF00041">
    <property type="entry name" value="fn3"/>
    <property type="match status" value="1"/>
</dbReference>
<evidence type="ECO:0000256" key="4">
    <source>
        <dbReference type="PROSITE-ProRule" id="PRU01240"/>
    </source>
</evidence>
<dbReference type="CDD" id="cd00063">
    <property type="entry name" value="FN3"/>
    <property type="match status" value="1"/>
</dbReference>
<dbReference type="Pfam" id="PF18962">
    <property type="entry name" value="Por_Secre_tail"/>
    <property type="match status" value="1"/>
</dbReference>
<dbReference type="GO" id="GO:0016020">
    <property type="term" value="C:membrane"/>
    <property type="evidence" value="ECO:0007669"/>
    <property type="project" value="TreeGrafter"/>
</dbReference>
<keyword evidence="2 4" id="KW-0378">Hydrolase</keyword>
<dbReference type="PRINTS" id="PR00723">
    <property type="entry name" value="SUBTILISIN"/>
</dbReference>
<evidence type="ECO:0000256" key="1">
    <source>
        <dbReference type="ARBA" id="ARBA00022670"/>
    </source>
</evidence>
<dbReference type="Gene3D" id="2.60.40.10">
    <property type="entry name" value="Immunoglobulins"/>
    <property type="match status" value="1"/>
</dbReference>
<dbReference type="SMART" id="SM00060">
    <property type="entry name" value="FN3"/>
    <property type="match status" value="1"/>
</dbReference>
<dbReference type="EMBL" id="VOOR01000002">
    <property type="protein sequence ID" value="TXB69491.1"/>
    <property type="molecule type" value="Genomic_DNA"/>
</dbReference>
<evidence type="ECO:0000259" key="7">
    <source>
        <dbReference type="PROSITE" id="PS50853"/>
    </source>
</evidence>
<comment type="similarity">
    <text evidence="4 5">Belongs to the peptidase S8 family.</text>
</comment>
<dbReference type="NCBIfam" id="TIGR04183">
    <property type="entry name" value="Por_Secre_tail"/>
    <property type="match status" value="1"/>
</dbReference>
<dbReference type="InterPro" id="IPR015500">
    <property type="entry name" value="Peptidase_S8_subtilisin-rel"/>
</dbReference>
<protein>
    <submittedName>
        <fullName evidence="8">S8 family serine peptidase</fullName>
    </submittedName>
</protein>
<organism evidence="8 9">
    <name type="scientific">Phaeodactylibacter luteus</name>
    <dbReference type="NCBI Taxonomy" id="1564516"/>
    <lineage>
        <taxon>Bacteria</taxon>
        <taxon>Pseudomonadati</taxon>
        <taxon>Bacteroidota</taxon>
        <taxon>Saprospiria</taxon>
        <taxon>Saprospirales</taxon>
        <taxon>Haliscomenobacteraceae</taxon>
        <taxon>Phaeodactylibacter</taxon>
    </lineage>
</organism>
<accession>A0A5C6S659</accession>
<dbReference type="SUPFAM" id="SSF49265">
    <property type="entry name" value="Fibronectin type III"/>
    <property type="match status" value="1"/>
</dbReference>
<evidence type="ECO:0000313" key="8">
    <source>
        <dbReference type="EMBL" id="TXB69491.1"/>
    </source>
</evidence>
<dbReference type="Gene3D" id="3.40.50.200">
    <property type="entry name" value="Peptidase S8/S53 domain"/>
    <property type="match status" value="1"/>
</dbReference>
<evidence type="ECO:0000256" key="6">
    <source>
        <dbReference type="SAM" id="SignalP"/>
    </source>
</evidence>
<dbReference type="PANTHER" id="PTHR42884:SF14">
    <property type="entry name" value="NEUROENDOCRINE CONVERTASE 1"/>
    <property type="match status" value="1"/>
</dbReference>
<evidence type="ECO:0000256" key="3">
    <source>
        <dbReference type="ARBA" id="ARBA00022825"/>
    </source>
</evidence>
<evidence type="ECO:0000256" key="5">
    <source>
        <dbReference type="RuleBase" id="RU003355"/>
    </source>
</evidence>
<feature type="chain" id="PRO_5022866496" evidence="6">
    <location>
        <begin position="21"/>
        <end position="1008"/>
    </location>
</feature>
<evidence type="ECO:0000256" key="2">
    <source>
        <dbReference type="ARBA" id="ARBA00022801"/>
    </source>
</evidence>
<dbReference type="InterPro" id="IPR013783">
    <property type="entry name" value="Ig-like_fold"/>
</dbReference>
<dbReference type="OrthoDB" id="9798386at2"/>
<dbReference type="GO" id="GO:0016485">
    <property type="term" value="P:protein processing"/>
    <property type="evidence" value="ECO:0007669"/>
    <property type="project" value="TreeGrafter"/>
</dbReference>
<dbReference type="PANTHER" id="PTHR42884">
    <property type="entry name" value="PROPROTEIN CONVERTASE SUBTILISIN/KEXIN-RELATED"/>
    <property type="match status" value="1"/>
</dbReference>
<feature type="signal peptide" evidence="6">
    <location>
        <begin position="1"/>
        <end position="20"/>
    </location>
</feature>
<keyword evidence="6" id="KW-0732">Signal</keyword>
<proteinExistence type="inferred from homology"/>
<dbReference type="InterPro" id="IPR036852">
    <property type="entry name" value="Peptidase_S8/S53_dom_sf"/>
</dbReference>
<dbReference type="InterPro" id="IPR023828">
    <property type="entry name" value="Peptidase_S8_Ser-AS"/>
</dbReference>
<dbReference type="PROSITE" id="PS00138">
    <property type="entry name" value="SUBTILASE_SER"/>
    <property type="match status" value="1"/>
</dbReference>
<dbReference type="InterPro" id="IPR036116">
    <property type="entry name" value="FN3_sf"/>
</dbReference>